<dbReference type="Gramene" id="Os02t0713801-00">
    <property type="protein sequence ID" value="Os02t0713801-00"/>
    <property type="gene ID" value="Os02g0713801"/>
</dbReference>
<keyword evidence="2" id="KW-1185">Reference proteome</keyword>
<name>A0A0P0VP20_ORYSJ</name>
<dbReference type="PaxDb" id="39947-A0A0P0VP20"/>
<dbReference type="FunCoup" id="A0A0P0VP20">
    <property type="interactions" value="1"/>
</dbReference>
<dbReference type="AlphaFoldDB" id="A0A0P0VP20"/>
<gene>
    <name evidence="1" type="ordered locus">Os02g0713801</name>
    <name evidence="1" type="ORF">OSNPB_020713801</name>
</gene>
<reference evidence="1 2" key="2">
    <citation type="journal article" date="2013" name="Plant Cell Physiol.">
        <title>Rice Annotation Project Database (RAP-DB): an integrative and interactive database for rice genomics.</title>
        <authorList>
            <person name="Sakai H."/>
            <person name="Lee S.S."/>
            <person name="Tanaka T."/>
            <person name="Numa H."/>
            <person name="Kim J."/>
            <person name="Kawahara Y."/>
            <person name="Wakimoto H."/>
            <person name="Yang C.C."/>
            <person name="Iwamoto M."/>
            <person name="Abe T."/>
            <person name="Yamada Y."/>
            <person name="Muto A."/>
            <person name="Inokuchi H."/>
            <person name="Ikemura T."/>
            <person name="Matsumoto T."/>
            <person name="Sasaki T."/>
            <person name="Itoh T."/>
        </authorList>
    </citation>
    <scope>NUCLEOTIDE SEQUENCE [LARGE SCALE GENOMIC DNA]</scope>
    <source>
        <strain evidence="2">cv. Nipponbare</strain>
    </source>
</reference>
<feature type="non-terminal residue" evidence="1">
    <location>
        <position position="93"/>
    </location>
</feature>
<evidence type="ECO:0000313" key="1">
    <source>
        <dbReference type="EMBL" id="BAS80587.1"/>
    </source>
</evidence>
<dbReference type="EMBL" id="AP014958">
    <property type="protein sequence ID" value="BAS80587.1"/>
    <property type="molecule type" value="Genomic_DNA"/>
</dbReference>
<sequence>MVMHCELSTFCAGSCPVAMNNAVTILLAWALKPPRAPATADPARFLIMLSSTSFSTVVLRTFCTTSPLIIASQTTDFPRPSIQFTAVGFLSEQ</sequence>
<accession>A0A0P0VP20</accession>
<dbReference type="InParanoid" id="A0A0P0VP20"/>
<reference evidence="1 2" key="3">
    <citation type="journal article" date="2013" name="Rice">
        <title>Improvement of the Oryza sativa Nipponbare reference genome using next generation sequence and optical map data.</title>
        <authorList>
            <person name="Kawahara Y."/>
            <person name="de la Bastide M."/>
            <person name="Hamilton J.P."/>
            <person name="Kanamori H."/>
            <person name="McCombie W.R."/>
            <person name="Ouyang S."/>
            <person name="Schwartz D.C."/>
            <person name="Tanaka T."/>
            <person name="Wu J."/>
            <person name="Zhou S."/>
            <person name="Childs K.L."/>
            <person name="Davidson R.M."/>
            <person name="Lin H."/>
            <person name="Quesada-Ocampo L."/>
            <person name="Vaillancourt B."/>
            <person name="Sakai H."/>
            <person name="Lee S.S."/>
            <person name="Kim J."/>
            <person name="Numa H."/>
            <person name="Itoh T."/>
            <person name="Buell C.R."/>
            <person name="Matsumoto T."/>
        </authorList>
    </citation>
    <scope>NUCLEOTIDE SEQUENCE [LARGE SCALE GENOMIC DNA]</scope>
    <source>
        <strain evidence="2">cv. Nipponbare</strain>
    </source>
</reference>
<dbReference type="Proteomes" id="UP000059680">
    <property type="component" value="Chromosome 2"/>
</dbReference>
<proteinExistence type="predicted"/>
<protein>
    <submittedName>
        <fullName evidence="1">Os02g0713801 protein</fullName>
    </submittedName>
</protein>
<organism evidence="1 2">
    <name type="scientific">Oryza sativa subsp. japonica</name>
    <name type="common">Rice</name>
    <dbReference type="NCBI Taxonomy" id="39947"/>
    <lineage>
        <taxon>Eukaryota</taxon>
        <taxon>Viridiplantae</taxon>
        <taxon>Streptophyta</taxon>
        <taxon>Embryophyta</taxon>
        <taxon>Tracheophyta</taxon>
        <taxon>Spermatophyta</taxon>
        <taxon>Magnoliopsida</taxon>
        <taxon>Liliopsida</taxon>
        <taxon>Poales</taxon>
        <taxon>Poaceae</taxon>
        <taxon>BOP clade</taxon>
        <taxon>Oryzoideae</taxon>
        <taxon>Oryzeae</taxon>
        <taxon>Oryzinae</taxon>
        <taxon>Oryza</taxon>
        <taxon>Oryza sativa</taxon>
    </lineage>
</organism>
<evidence type="ECO:0000313" key="2">
    <source>
        <dbReference type="Proteomes" id="UP000059680"/>
    </source>
</evidence>
<reference evidence="2" key="1">
    <citation type="journal article" date="2005" name="Nature">
        <title>The map-based sequence of the rice genome.</title>
        <authorList>
            <consortium name="International rice genome sequencing project (IRGSP)"/>
            <person name="Matsumoto T."/>
            <person name="Wu J."/>
            <person name="Kanamori H."/>
            <person name="Katayose Y."/>
            <person name="Fujisawa M."/>
            <person name="Namiki N."/>
            <person name="Mizuno H."/>
            <person name="Yamamoto K."/>
            <person name="Antonio B.A."/>
            <person name="Baba T."/>
            <person name="Sakata K."/>
            <person name="Nagamura Y."/>
            <person name="Aoki H."/>
            <person name="Arikawa K."/>
            <person name="Arita K."/>
            <person name="Bito T."/>
            <person name="Chiden Y."/>
            <person name="Fujitsuka N."/>
            <person name="Fukunaka R."/>
            <person name="Hamada M."/>
            <person name="Harada C."/>
            <person name="Hayashi A."/>
            <person name="Hijishita S."/>
            <person name="Honda M."/>
            <person name="Hosokawa S."/>
            <person name="Ichikawa Y."/>
            <person name="Idonuma A."/>
            <person name="Iijima M."/>
            <person name="Ikeda M."/>
            <person name="Ikeno M."/>
            <person name="Ito K."/>
            <person name="Ito S."/>
            <person name="Ito T."/>
            <person name="Ito Y."/>
            <person name="Ito Y."/>
            <person name="Iwabuchi A."/>
            <person name="Kamiya K."/>
            <person name="Karasawa W."/>
            <person name="Kurita K."/>
            <person name="Katagiri S."/>
            <person name="Kikuta A."/>
            <person name="Kobayashi H."/>
            <person name="Kobayashi N."/>
            <person name="Machita K."/>
            <person name="Maehara T."/>
            <person name="Masukawa M."/>
            <person name="Mizubayashi T."/>
            <person name="Mukai Y."/>
            <person name="Nagasaki H."/>
            <person name="Nagata Y."/>
            <person name="Naito S."/>
            <person name="Nakashima M."/>
            <person name="Nakama Y."/>
            <person name="Nakamichi Y."/>
            <person name="Nakamura M."/>
            <person name="Meguro A."/>
            <person name="Negishi M."/>
            <person name="Ohta I."/>
            <person name="Ohta T."/>
            <person name="Okamoto M."/>
            <person name="Ono N."/>
            <person name="Saji S."/>
            <person name="Sakaguchi M."/>
            <person name="Sakai K."/>
            <person name="Shibata M."/>
            <person name="Shimokawa T."/>
            <person name="Song J."/>
            <person name="Takazaki Y."/>
            <person name="Terasawa K."/>
            <person name="Tsugane M."/>
            <person name="Tsuji K."/>
            <person name="Ueda S."/>
            <person name="Waki K."/>
            <person name="Yamagata H."/>
            <person name="Yamamoto M."/>
            <person name="Yamamoto S."/>
            <person name="Yamane H."/>
            <person name="Yoshiki S."/>
            <person name="Yoshihara R."/>
            <person name="Yukawa K."/>
            <person name="Zhong H."/>
            <person name="Yano M."/>
            <person name="Yuan Q."/>
            <person name="Ouyang S."/>
            <person name="Liu J."/>
            <person name="Jones K.M."/>
            <person name="Gansberger K."/>
            <person name="Moffat K."/>
            <person name="Hill J."/>
            <person name="Bera J."/>
            <person name="Fadrosh D."/>
            <person name="Jin S."/>
            <person name="Johri S."/>
            <person name="Kim M."/>
            <person name="Overton L."/>
            <person name="Reardon M."/>
            <person name="Tsitrin T."/>
            <person name="Vuong H."/>
            <person name="Weaver B."/>
            <person name="Ciecko A."/>
            <person name="Tallon L."/>
            <person name="Jackson J."/>
            <person name="Pai G."/>
            <person name="Aken S.V."/>
            <person name="Utterback T."/>
            <person name="Reidmuller S."/>
            <person name="Feldblyum T."/>
            <person name="Hsiao J."/>
            <person name="Zismann V."/>
            <person name="Iobst S."/>
            <person name="de Vazeille A.R."/>
            <person name="Buell C.R."/>
            <person name="Ying K."/>
            <person name="Li Y."/>
            <person name="Lu T."/>
            <person name="Huang Y."/>
            <person name="Zhao Q."/>
            <person name="Feng Q."/>
            <person name="Zhang L."/>
            <person name="Zhu J."/>
            <person name="Weng Q."/>
            <person name="Mu J."/>
            <person name="Lu Y."/>
            <person name="Fan D."/>
            <person name="Liu Y."/>
            <person name="Guan J."/>
            <person name="Zhang Y."/>
            <person name="Yu S."/>
            <person name="Liu X."/>
            <person name="Zhang Y."/>
            <person name="Hong G."/>
            <person name="Han B."/>
            <person name="Choisne N."/>
            <person name="Demange N."/>
            <person name="Orjeda G."/>
            <person name="Samain S."/>
            <person name="Cattolico L."/>
            <person name="Pelletier E."/>
            <person name="Couloux A."/>
            <person name="Segurens B."/>
            <person name="Wincker P."/>
            <person name="D'Hont A."/>
            <person name="Scarpelli C."/>
            <person name="Weissenbach J."/>
            <person name="Salanoubat M."/>
            <person name="Quetier F."/>
            <person name="Yu Y."/>
            <person name="Kim H.R."/>
            <person name="Rambo T."/>
            <person name="Currie J."/>
            <person name="Collura K."/>
            <person name="Luo M."/>
            <person name="Yang T."/>
            <person name="Ammiraju J.S.S."/>
            <person name="Engler F."/>
            <person name="Soderlund C."/>
            <person name="Wing R.A."/>
            <person name="Palmer L.E."/>
            <person name="de la Bastide M."/>
            <person name="Spiegel L."/>
            <person name="Nascimento L."/>
            <person name="Zutavern T."/>
            <person name="O'Shaughnessy A."/>
            <person name="Dike S."/>
            <person name="Dedhia N."/>
            <person name="Preston R."/>
            <person name="Balija V."/>
            <person name="McCombie W.R."/>
            <person name="Chow T."/>
            <person name="Chen H."/>
            <person name="Chung M."/>
            <person name="Chen C."/>
            <person name="Shaw J."/>
            <person name="Wu H."/>
            <person name="Hsiao K."/>
            <person name="Chao Y."/>
            <person name="Chu M."/>
            <person name="Cheng C."/>
            <person name="Hour A."/>
            <person name="Lee P."/>
            <person name="Lin S."/>
            <person name="Lin Y."/>
            <person name="Liou J."/>
            <person name="Liu S."/>
            <person name="Hsing Y."/>
            <person name="Raghuvanshi S."/>
            <person name="Mohanty A."/>
            <person name="Bharti A.K."/>
            <person name="Gaur A."/>
            <person name="Gupta V."/>
            <person name="Kumar D."/>
            <person name="Ravi V."/>
            <person name="Vij S."/>
            <person name="Kapur A."/>
            <person name="Khurana P."/>
            <person name="Khurana P."/>
            <person name="Khurana J.P."/>
            <person name="Tyagi A.K."/>
            <person name="Gaikwad K."/>
            <person name="Singh A."/>
            <person name="Dalal V."/>
            <person name="Srivastava S."/>
            <person name="Dixit A."/>
            <person name="Pal A.K."/>
            <person name="Ghazi I.A."/>
            <person name="Yadav M."/>
            <person name="Pandit A."/>
            <person name="Bhargava A."/>
            <person name="Sureshbabu K."/>
            <person name="Batra K."/>
            <person name="Sharma T.R."/>
            <person name="Mohapatra T."/>
            <person name="Singh N.K."/>
            <person name="Messing J."/>
            <person name="Nelson A.B."/>
            <person name="Fuks G."/>
            <person name="Kavchok S."/>
            <person name="Keizer G."/>
            <person name="Linton E."/>
            <person name="Llaca V."/>
            <person name="Song R."/>
            <person name="Tanyolac B."/>
            <person name="Young S."/>
            <person name="Ho-Il K."/>
            <person name="Hahn J.H."/>
            <person name="Sangsakoo G."/>
            <person name="Vanavichit A."/>
            <person name="de Mattos Luiz.A.T."/>
            <person name="Zimmer P.D."/>
            <person name="Malone G."/>
            <person name="Dellagostin O."/>
            <person name="de Oliveira A.C."/>
            <person name="Bevan M."/>
            <person name="Bancroft I."/>
            <person name="Minx P."/>
            <person name="Cordum H."/>
            <person name="Wilson R."/>
            <person name="Cheng Z."/>
            <person name="Jin W."/>
            <person name="Jiang J."/>
            <person name="Leong S.A."/>
            <person name="Iwama H."/>
            <person name="Gojobori T."/>
            <person name="Itoh T."/>
            <person name="Niimura Y."/>
            <person name="Fujii Y."/>
            <person name="Habara T."/>
            <person name="Sakai H."/>
            <person name="Sato Y."/>
            <person name="Wilson G."/>
            <person name="Kumar K."/>
            <person name="McCouch S."/>
            <person name="Juretic N."/>
            <person name="Hoen D."/>
            <person name="Wright S."/>
            <person name="Bruskiewich R."/>
            <person name="Bureau T."/>
            <person name="Miyao A."/>
            <person name="Hirochika H."/>
            <person name="Nishikawa T."/>
            <person name="Kadowaki K."/>
            <person name="Sugiura M."/>
            <person name="Burr B."/>
            <person name="Sasaki T."/>
        </authorList>
    </citation>
    <scope>NUCLEOTIDE SEQUENCE [LARGE SCALE GENOMIC DNA]</scope>
    <source>
        <strain evidence="2">cv. Nipponbare</strain>
    </source>
</reference>
<dbReference type="eggNOG" id="ENOG502SY2A">
    <property type="taxonomic scope" value="Eukaryota"/>
</dbReference>